<evidence type="ECO:0000256" key="1">
    <source>
        <dbReference type="PROSITE-ProRule" id="PRU00191"/>
    </source>
</evidence>
<evidence type="ECO:0000259" key="3">
    <source>
        <dbReference type="PROSITE" id="PS50001"/>
    </source>
</evidence>
<feature type="signal peptide" evidence="2">
    <location>
        <begin position="1"/>
        <end position="31"/>
    </location>
</feature>
<dbReference type="InterPro" id="IPR000980">
    <property type="entry name" value="SH2"/>
</dbReference>
<dbReference type="EMBL" id="UYSG01000059">
    <property type="protein sequence ID" value="VDL16144.1"/>
    <property type="molecule type" value="Genomic_DNA"/>
</dbReference>
<dbReference type="PROSITE" id="PS50001">
    <property type="entry name" value="SH2"/>
    <property type="match status" value="1"/>
</dbReference>
<gene>
    <name evidence="4" type="ORF">HDID_LOCUS443</name>
</gene>
<feature type="chain" id="PRO_5043131163" evidence="2">
    <location>
        <begin position="32"/>
        <end position="340"/>
    </location>
</feature>
<dbReference type="AlphaFoldDB" id="A0A0R3S8H1"/>
<reference evidence="4 5" key="2">
    <citation type="submission" date="2018-11" db="EMBL/GenBank/DDBJ databases">
        <authorList>
            <consortium name="Pathogen Informatics"/>
        </authorList>
    </citation>
    <scope>NUCLEOTIDE SEQUENCE [LARGE SCALE GENOMIC DNA]</scope>
</reference>
<organism evidence="6">
    <name type="scientific">Hymenolepis diminuta</name>
    <name type="common">Rat tapeworm</name>
    <dbReference type="NCBI Taxonomy" id="6216"/>
    <lineage>
        <taxon>Eukaryota</taxon>
        <taxon>Metazoa</taxon>
        <taxon>Spiralia</taxon>
        <taxon>Lophotrochozoa</taxon>
        <taxon>Platyhelminthes</taxon>
        <taxon>Cestoda</taxon>
        <taxon>Eucestoda</taxon>
        <taxon>Cyclophyllidea</taxon>
        <taxon>Hymenolepididae</taxon>
        <taxon>Hymenolepis</taxon>
    </lineage>
</organism>
<feature type="domain" description="SH2" evidence="3">
    <location>
        <begin position="124"/>
        <end position="220"/>
    </location>
</feature>
<proteinExistence type="predicted"/>
<dbReference type="STRING" id="6216.A0A0R3S8H1"/>
<name>A0A0R3S8H1_HYMDI</name>
<dbReference type="PANTHER" id="PTHR45818:SF3">
    <property type="entry name" value="PROTEIN VAV"/>
    <property type="match status" value="1"/>
</dbReference>
<reference evidence="6" key="1">
    <citation type="submission" date="2017-02" db="UniProtKB">
        <authorList>
            <consortium name="WormBaseParasite"/>
        </authorList>
    </citation>
    <scope>IDENTIFICATION</scope>
</reference>
<dbReference type="CDD" id="cd00174">
    <property type="entry name" value="SH3"/>
    <property type="match status" value="1"/>
</dbReference>
<dbReference type="GO" id="GO:0005737">
    <property type="term" value="C:cytoplasm"/>
    <property type="evidence" value="ECO:0007669"/>
    <property type="project" value="TreeGrafter"/>
</dbReference>
<sequence>MGMGVIYCMSSRISLHALFLFLLCLSPHSIQSPTSSSDTQKSFSFSSIRAELPPIPSSSSSANISENGITRSSSLRAAYAAPNTIVNSGGSGGGGIRTAPGRHHSCAAAPSLSHPSPAISSMSWYYGEMDRAEATQLLKGCEDGTFLVRISKNVSRMGEYSLSVVYHHPRHIRIQRTPDSCFYLCTPQRFNSLGALVDFYCCHSLNECFDEVQTRLRFPYQRCPDSVLFYARAQYDFEGDSNPHMLPLSCGDIVHVISTRAKEQAVLAIAAAVSLMYITRKEVRERVEEPYYLPLFSHDNLLHSNHSLHSITTSISAALFLSQTDEHLAFAPSTVGAAGA</sequence>
<accession>A0A0R3S8H1</accession>
<dbReference type="GO" id="GO:0005085">
    <property type="term" value="F:guanyl-nucleotide exchange factor activity"/>
    <property type="evidence" value="ECO:0007669"/>
    <property type="project" value="TreeGrafter"/>
</dbReference>
<evidence type="ECO:0000313" key="5">
    <source>
        <dbReference type="Proteomes" id="UP000274504"/>
    </source>
</evidence>
<evidence type="ECO:0000313" key="4">
    <source>
        <dbReference type="EMBL" id="VDL16144.1"/>
    </source>
</evidence>
<keyword evidence="1" id="KW-0727">SH2 domain</keyword>
<dbReference type="PANTHER" id="PTHR45818">
    <property type="entry name" value="PROTEIN VAV"/>
    <property type="match status" value="1"/>
</dbReference>
<dbReference type="InterPro" id="IPR036860">
    <property type="entry name" value="SH2_dom_sf"/>
</dbReference>
<dbReference type="Proteomes" id="UP000274504">
    <property type="component" value="Unassembled WGS sequence"/>
</dbReference>
<dbReference type="SUPFAM" id="SSF55550">
    <property type="entry name" value="SH2 domain"/>
    <property type="match status" value="1"/>
</dbReference>
<dbReference type="Pfam" id="PF00017">
    <property type="entry name" value="SH2"/>
    <property type="match status" value="1"/>
</dbReference>
<dbReference type="SUPFAM" id="SSF50044">
    <property type="entry name" value="SH3-domain"/>
    <property type="match status" value="1"/>
</dbReference>
<dbReference type="PRINTS" id="PR00401">
    <property type="entry name" value="SH2DOMAIN"/>
</dbReference>
<protein>
    <submittedName>
        <fullName evidence="6">SH2 domain-containing protein</fullName>
    </submittedName>
</protein>
<dbReference type="GO" id="GO:0016477">
    <property type="term" value="P:cell migration"/>
    <property type="evidence" value="ECO:0007669"/>
    <property type="project" value="TreeGrafter"/>
</dbReference>
<evidence type="ECO:0000313" key="6">
    <source>
        <dbReference type="WBParaSite" id="HDID_0000044201-mRNA-1"/>
    </source>
</evidence>
<dbReference type="InterPro" id="IPR036028">
    <property type="entry name" value="SH3-like_dom_sf"/>
</dbReference>
<dbReference type="Gene3D" id="3.30.505.10">
    <property type="entry name" value="SH2 domain"/>
    <property type="match status" value="1"/>
</dbReference>
<evidence type="ECO:0000256" key="2">
    <source>
        <dbReference type="SAM" id="SignalP"/>
    </source>
</evidence>
<keyword evidence="2" id="KW-0732">Signal</keyword>
<dbReference type="OrthoDB" id="5340910at2759"/>
<dbReference type="SMART" id="SM00252">
    <property type="entry name" value="SH2"/>
    <property type="match status" value="1"/>
</dbReference>
<dbReference type="WBParaSite" id="HDID_0000044201-mRNA-1">
    <property type="protein sequence ID" value="HDID_0000044201-mRNA-1"/>
    <property type="gene ID" value="HDID_0000044201"/>
</dbReference>